<dbReference type="OrthoDB" id="3010971at2759"/>
<protein>
    <submittedName>
        <fullName evidence="1">Uncharacterized protein</fullName>
    </submittedName>
</protein>
<evidence type="ECO:0000313" key="2">
    <source>
        <dbReference type="Proteomes" id="UP000217790"/>
    </source>
</evidence>
<organism evidence="1 2">
    <name type="scientific">Armillaria gallica</name>
    <name type="common">Bulbous honey fungus</name>
    <name type="synonym">Armillaria bulbosa</name>
    <dbReference type="NCBI Taxonomy" id="47427"/>
    <lineage>
        <taxon>Eukaryota</taxon>
        <taxon>Fungi</taxon>
        <taxon>Dikarya</taxon>
        <taxon>Basidiomycota</taxon>
        <taxon>Agaricomycotina</taxon>
        <taxon>Agaricomycetes</taxon>
        <taxon>Agaricomycetidae</taxon>
        <taxon>Agaricales</taxon>
        <taxon>Marasmiineae</taxon>
        <taxon>Physalacriaceae</taxon>
        <taxon>Armillaria</taxon>
    </lineage>
</organism>
<dbReference type="Proteomes" id="UP000217790">
    <property type="component" value="Unassembled WGS sequence"/>
</dbReference>
<dbReference type="AlphaFoldDB" id="A0A2H3CWC8"/>
<keyword evidence="2" id="KW-1185">Reference proteome</keyword>
<dbReference type="InParanoid" id="A0A2H3CWC8"/>
<name>A0A2H3CWC8_ARMGA</name>
<evidence type="ECO:0000313" key="1">
    <source>
        <dbReference type="EMBL" id="PBK80413.1"/>
    </source>
</evidence>
<gene>
    <name evidence="1" type="ORF">ARMGADRAFT_1068992</name>
</gene>
<accession>A0A2H3CWC8</accession>
<dbReference type="EMBL" id="KZ293745">
    <property type="protein sequence ID" value="PBK80413.1"/>
    <property type="molecule type" value="Genomic_DNA"/>
</dbReference>
<proteinExistence type="predicted"/>
<sequence>MPSTVSPSRGQCIQITDNVQHCQCLFFFSPASPLLDQNICGLCGHSIHTHVDYVSVVVHHCFATNCAAYVQKTPRTQGCTCSASLIDHEPVVNMYRSPATPSYGVDVHSGLSSSINIFNDNTTTPHSPLRPRTHSPLTTTLPTLTATQRSSHLPRNPLLKRASLRLTLVRPRKWRILTSLSTRMITPVFTSRTRAQDLARII</sequence>
<reference evidence="2" key="1">
    <citation type="journal article" date="2017" name="Nat. Ecol. Evol.">
        <title>Genome expansion and lineage-specific genetic innovations in the forest pathogenic fungi Armillaria.</title>
        <authorList>
            <person name="Sipos G."/>
            <person name="Prasanna A.N."/>
            <person name="Walter M.C."/>
            <person name="O'Connor E."/>
            <person name="Balint B."/>
            <person name="Krizsan K."/>
            <person name="Kiss B."/>
            <person name="Hess J."/>
            <person name="Varga T."/>
            <person name="Slot J."/>
            <person name="Riley R."/>
            <person name="Boka B."/>
            <person name="Rigling D."/>
            <person name="Barry K."/>
            <person name="Lee J."/>
            <person name="Mihaltcheva S."/>
            <person name="LaButti K."/>
            <person name="Lipzen A."/>
            <person name="Waldron R."/>
            <person name="Moloney N.M."/>
            <person name="Sperisen C."/>
            <person name="Kredics L."/>
            <person name="Vagvoelgyi C."/>
            <person name="Patrignani A."/>
            <person name="Fitzpatrick D."/>
            <person name="Nagy I."/>
            <person name="Doyle S."/>
            <person name="Anderson J.B."/>
            <person name="Grigoriev I.V."/>
            <person name="Gueldener U."/>
            <person name="Muensterkoetter M."/>
            <person name="Nagy L.G."/>
        </authorList>
    </citation>
    <scope>NUCLEOTIDE SEQUENCE [LARGE SCALE GENOMIC DNA]</scope>
    <source>
        <strain evidence="2">Ar21-2</strain>
    </source>
</reference>